<dbReference type="Pfam" id="PF04970">
    <property type="entry name" value="LRAT"/>
    <property type="match status" value="1"/>
</dbReference>
<evidence type="ECO:0000256" key="3">
    <source>
        <dbReference type="ARBA" id="ARBA00022801"/>
    </source>
</evidence>
<evidence type="ECO:0000256" key="4">
    <source>
        <dbReference type="ARBA" id="ARBA00023098"/>
    </source>
</evidence>
<name>A0AAV5VGG1_9BILA</name>
<dbReference type="EMBL" id="BTSY01000003">
    <property type="protein sequence ID" value="GMT17751.1"/>
    <property type="molecule type" value="Genomic_DNA"/>
</dbReference>
<dbReference type="GO" id="GO:0070292">
    <property type="term" value="P:N-acylphosphatidylethanolamine metabolic process"/>
    <property type="evidence" value="ECO:0007669"/>
    <property type="project" value="TreeGrafter"/>
</dbReference>
<accession>A0AAV5VGG1</accession>
<dbReference type="GO" id="GO:0016410">
    <property type="term" value="F:N-acyltransferase activity"/>
    <property type="evidence" value="ECO:0007669"/>
    <property type="project" value="TreeGrafter"/>
</dbReference>
<sequence>EIVRRAQLQIGHGYNYDLLTNNCENFSTCIRYGVSMSAQAEPSNIFWVGIVILVVIVLFVIFGATLISYLKKFVKWLLGWEPPSKSKTEEDHASPTHPHRAPLTSILTPSSPLSPF</sequence>
<comment type="similarity">
    <text evidence="1">Belongs to the H-rev107 family.</text>
</comment>
<feature type="domain" description="LRAT" evidence="7">
    <location>
        <begin position="1"/>
        <end position="39"/>
    </location>
</feature>
<keyword evidence="6" id="KW-0472">Membrane</keyword>
<evidence type="ECO:0000256" key="6">
    <source>
        <dbReference type="SAM" id="Phobius"/>
    </source>
</evidence>
<feature type="transmembrane region" description="Helical" evidence="6">
    <location>
        <begin position="45"/>
        <end position="70"/>
    </location>
</feature>
<comment type="caution">
    <text evidence="8">The sequence shown here is derived from an EMBL/GenBank/DDBJ whole genome shotgun (WGS) entry which is preliminary data.</text>
</comment>
<reference evidence="8" key="1">
    <citation type="submission" date="2023-10" db="EMBL/GenBank/DDBJ databases">
        <title>Genome assembly of Pristionchus species.</title>
        <authorList>
            <person name="Yoshida K."/>
            <person name="Sommer R.J."/>
        </authorList>
    </citation>
    <scope>NUCLEOTIDE SEQUENCE</scope>
    <source>
        <strain evidence="8">RS5133</strain>
    </source>
</reference>
<protein>
    <recommendedName>
        <fullName evidence="7">LRAT domain-containing protein</fullName>
    </recommendedName>
</protein>
<keyword evidence="9" id="KW-1185">Reference proteome</keyword>
<dbReference type="GO" id="GO:0005737">
    <property type="term" value="C:cytoplasm"/>
    <property type="evidence" value="ECO:0007669"/>
    <property type="project" value="TreeGrafter"/>
</dbReference>
<evidence type="ECO:0000256" key="1">
    <source>
        <dbReference type="ARBA" id="ARBA00007824"/>
    </source>
</evidence>
<keyword evidence="4" id="KW-0443">Lipid metabolism</keyword>
<dbReference type="Proteomes" id="UP001432322">
    <property type="component" value="Unassembled WGS sequence"/>
</dbReference>
<proteinExistence type="inferred from homology"/>
<gene>
    <name evidence="8" type="ORF">PFISCL1PPCAC_9048</name>
</gene>
<keyword evidence="3" id="KW-0378">Hydrolase</keyword>
<feature type="compositionally biased region" description="Basic and acidic residues" evidence="5">
    <location>
        <begin position="85"/>
        <end position="94"/>
    </location>
</feature>
<keyword evidence="6" id="KW-1133">Transmembrane helix</keyword>
<keyword evidence="6" id="KW-0812">Transmembrane</keyword>
<dbReference type="GO" id="GO:0004623">
    <property type="term" value="F:phospholipase A2 activity"/>
    <property type="evidence" value="ECO:0007669"/>
    <property type="project" value="TreeGrafter"/>
</dbReference>
<dbReference type="InterPro" id="IPR007053">
    <property type="entry name" value="LRAT_dom"/>
</dbReference>
<evidence type="ECO:0000313" key="9">
    <source>
        <dbReference type="Proteomes" id="UP001432322"/>
    </source>
</evidence>
<keyword evidence="2" id="KW-0808">Transferase</keyword>
<feature type="compositionally biased region" description="Low complexity" evidence="5">
    <location>
        <begin position="102"/>
        <end position="116"/>
    </location>
</feature>
<evidence type="ECO:0000313" key="8">
    <source>
        <dbReference type="EMBL" id="GMT17751.1"/>
    </source>
</evidence>
<dbReference type="AlphaFoldDB" id="A0AAV5VGG1"/>
<feature type="region of interest" description="Disordered" evidence="5">
    <location>
        <begin position="85"/>
        <end position="116"/>
    </location>
</feature>
<dbReference type="PROSITE" id="PS51934">
    <property type="entry name" value="LRAT"/>
    <property type="match status" value="1"/>
</dbReference>
<organism evidence="8 9">
    <name type="scientific">Pristionchus fissidentatus</name>
    <dbReference type="NCBI Taxonomy" id="1538716"/>
    <lineage>
        <taxon>Eukaryota</taxon>
        <taxon>Metazoa</taxon>
        <taxon>Ecdysozoa</taxon>
        <taxon>Nematoda</taxon>
        <taxon>Chromadorea</taxon>
        <taxon>Rhabditida</taxon>
        <taxon>Rhabditina</taxon>
        <taxon>Diplogasteromorpha</taxon>
        <taxon>Diplogasteroidea</taxon>
        <taxon>Neodiplogasteridae</taxon>
        <taxon>Pristionchus</taxon>
    </lineage>
</organism>
<dbReference type="InterPro" id="IPR051496">
    <property type="entry name" value="H-rev107_PLA/AT"/>
</dbReference>
<dbReference type="PANTHER" id="PTHR13943">
    <property type="entry name" value="HRAS-LIKE SUPPRESSOR - RELATED"/>
    <property type="match status" value="1"/>
</dbReference>
<feature type="non-terminal residue" evidence="8">
    <location>
        <position position="1"/>
    </location>
</feature>
<dbReference type="Gene3D" id="3.90.1720.10">
    <property type="entry name" value="endopeptidase domain like (from Nostoc punctiforme)"/>
    <property type="match status" value="1"/>
</dbReference>
<dbReference type="GO" id="GO:0008970">
    <property type="term" value="F:phospholipase A1 activity"/>
    <property type="evidence" value="ECO:0007669"/>
    <property type="project" value="TreeGrafter"/>
</dbReference>
<evidence type="ECO:0000256" key="5">
    <source>
        <dbReference type="SAM" id="MobiDB-lite"/>
    </source>
</evidence>
<evidence type="ECO:0000259" key="7">
    <source>
        <dbReference type="PROSITE" id="PS51934"/>
    </source>
</evidence>
<dbReference type="PANTHER" id="PTHR13943:SF77">
    <property type="entry name" value="LRAT DOMAIN-CONTAINING PROTEIN"/>
    <property type="match status" value="1"/>
</dbReference>
<evidence type="ECO:0000256" key="2">
    <source>
        <dbReference type="ARBA" id="ARBA00022679"/>
    </source>
</evidence>